<dbReference type="Proteomes" id="UP001300871">
    <property type="component" value="Unassembled WGS sequence"/>
</dbReference>
<dbReference type="EMBL" id="JAQLGM010000003">
    <property type="protein sequence ID" value="MDB1998946.1"/>
    <property type="molecule type" value="Genomic_DNA"/>
</dbReference>
<organism evidence="3">
    <name type="scientific">Clostridium symbiosum</name>
    <name type="common">Bacteroides symbiosus</name>
    <dbReference type="NCBI Taxonomy" id="1512"/>
    <lineage>
        <taxon>Bacteria</taxon>
        <taxon>Bacillati</taxon>
        <taxon>Bacillota</taxon>
        <taxon>Clostridia</taxon>
        <taxon>Lachnospirales</taxon>
        <taxon>Lachnospiraceae</taxon>
        <taxon>Otoolea</taxon>
    </lineage>
</organism>
<dbReference type="EMBL" id="CACRUA010000012">
    <property type="protein sequence ID" value="VYT98550.1"/>
    <property type="molecule type" value="Genomic_DNA"/>
</dbReference>
<reference evidence="2" key="2">
    <citation type="submission" date="2023-01" db="EMBL/GenBank/DDBJ databases">
        <title>Human gut microbiome strain richness.</title>
        <authorList>
            <person name="Chen-Liaw A."/>
        </authorList>
    </citation>
    <scope>NUCLEOTIDE SEQUENCE</scope>
    <source>
        <strain evidence="2">B1_m1001713B170214d0_201011</strain>
    </source>
</reference>
<dbReference type="SUPFAM" id="SSF101262">
    <property type="entry name" value="Methenyltetrahydrofolate cyclohydrolase-like"/>
    <property type="match status" value="1"/>
</dbReference>
<evidence type="ECO:0000259" key="1">
    <source>
        <dbReference type="Pfam" id="PF04961"/>
    </source>
</evidence>
<dbReference type="Gene3D" id="1.20.120.680">
    <property type="entry name" value="Formiminotetrahydrofolate cyclodeaminase monomer, up-and-down helical bundle"/>
    <property type="match status" value="1"/>
</dbReference>
<dbReference type="RefSeq" id="WP_003508645.1">
    <property type="nucleotide sequence ID" value="NZ_BAABZD010000002.1"/>
</dbReference>
<proteinExistence type="predicted"/>
<keyword evidence="3" id="KW-0378">Hydrolase</keyword>
<protein>
    <submittedName>
        <fullName evidence="2">Cyclodeaminase/cyclohydrolase family protein</fullName>
    </submittedName>
    <submittedName>
        <fullName evidence="3">Methenyltetrahydrofolate cyclohydrolase</fullName>
        <ecNumber evidence="3">3.5.4.9</ecNumber>
    </submittedName>
</protein>
<sequence>MDFKDMTVGEFARGIGAELPVAGGGSAAALSGAYGAALVSMVSRKTISNNKYTNVKHRFQEVDRQCAVLRESLLDDIQNDIDSFRKYKTALALPKVTQEESAVRNAAMQNGLKAAVQTPLEVAEKSVKALALCREAIEKGNRNAGPDALVGALLLRAAILGAVYNIRINVKTITDEPYRREMLNRAKDLEETAIRQEAEILSLLPELTHTK</sequence>
<dbReference type="EC" id="3.5.4.9" evidence="3"/>
<evidence type="ECO:0000313" key="2">
    <source>
        <dbReference type="EMBL" id="MDB1998946.1"/>
    </source>
</evidence>
<evidence type="ECO:0000313" key="3">
    <source>
        <dbReference type="EMBL" id="VYT98550.1"/>
    </source>
</evidence>
<dbReference type="InterPro" id="IPR007044">
    <property type="entry name" value="Cyclodeamin/CycHdrlase"/>
</dbReference>
<feature type="domain" description="Cyclodeaminase/cyclohydrolase" evidence="1">
    <location>
        <begin position="7"/>
        <end position="187"/>
    </location>
</feature>
<gene>
    <name evidence="3" type="primary">fchA_1</name>
    <name evidence="3" type="ORF">CSLFYP84_00180</name>
    <name evidence="2" type="ORF">PM006_01865</name>
</gene>
<dbReference type="Pfam" id="PF04961">
    <property type="entry name" value="FTCD_C"/>
    <property type="match status" value="1"/>
</dbReference>
<accession>A0A6N3B942</accession>
<dbReference type="GO" id="GO:0004477">
    <property type="term" value="F:methenyltetrahydrofolate cyclohydrolase activity"/>
    <property type="evidence" value="ECO:0007669"/>
    <property type="project" value="UniProtKB-EC"/>
</dbReference>
<dbReference type="InterPro" id="IPR036178">
    <property type="entry name" value="Formintransfe-cycloase-like_sf"/>
</dbReference>
<name>A0A6N3B942_CLOSY</name>
<reference evidence="3" key="1">
    <citation type="submission" date="2019-11" db="EMBL/GenBank/DDBJ databases">
        <authorList>
            <person name="Feng L."/>
        </authorList>
    </citation>
    <scope>NUCLEOTIDE SEQUENCE</scope>
    <source>
        <strain evidence="3">CsymbiosumLFYP84</strain>
    </source>
</reference>
<dbReference type="AlphaFoldDB" id="A0A6N3B942"/>